<feature type="transmembrane region" description="Helical" evidence="6">
    <location>
        <begin position="73"/>
        <end position="95"/>
    </location>
</feature>
<dbReference type="GO" id="GO:0005886">
    <property type="term" value="C:plasma membrane"/>
    <property type="evidence" value="ECO:0007669"/>
    <property type="project" value="UniProtKB-SubCell"/>
</dbReference>
<evidence type="ECO:0000256" key="6">
    <source>
        <dbReference type="SAM" id="Phobius"/>
    </source>
</evidence>
<feature type="transmembrane region" description="Helical" evidence="6">
    <location>
        <begin position="191"/>
        <end position="213"/>
    </location>
</feature>
<feature type="transmembrane region" description="Helical" evidence="6">
    <location>
        <begin position="300"/>
        <end position="318"/>
    </location>
</feature>
<protein>
    <submittedName>
        <fullName evidence="8">Unannotated protein</fullName>
    </submittedName>
</protein>
<dbReference type="InterPro" id="IPR011701">
    <property type="entry name" value="MFS"/>
</dbReference>
<comment type="subcellular location">
    <subcellularLocation>
        <location evidence="1">Cell membrane</location>
        <topology evidence="1">Multi-pass membrane protein</topology>
    </subcellularLocation>
</comment>
<feature type="transmembrane region" description="Helical" evidence="6">
    <location>
        <begin position="394"/>
        <end position="414"/>
    </location>
</feature>
<dbReference type="Gene3D" id="1.20.1250.20">
    <property type="entry name" value="MFS general substrate transporter like domains"/>
    <property type="match status" value="1"/>
</dbReference>
<evidence type="ECO:0000256" key="2">
    <source>
        <dbReference type="ARBA" id="ARBA00022475"/>
    </source>
</evidence>
<dbReference type="EMBL" id="CAEZZZ010000039">
    <property type="protein sequence ID" value="CAB4780204.1"/>
    <property type="molecule type" value="Genomic_DNA"/>
</dbReference>
<keyword evidence="2" id="KW-1003">Cell membrane</keyword>
<reference evidence="8" key="1">
    <citation type="submission" date="2020-05" db="EMBL/GenBank/DDBJ databases">
        <authorList>
            <person name="Chiriac C."/>
            <person name="Salcher M."/>
            <person name="Ghai R."/>
            <person name="Kavagutti S V."/>
        </authorList>
    </citation>
    <scope>NUCLEOTIDE SEQUENCE</scope>
</reference>
<dbReference type="InterPro" id="IPR020846">
    <property type="entry name" value="MFS_dom"/>
</dbReference>
<dbReference type="PROSITE" id="PS50850">
    <property type="entry name" value="MFS"/>
    <property type="match status" value="1"/>
</dbReference>
<dbReference type="CDD" id="cd06173">
    <property type="entry name" value="MFS_MefA_like"/>
    <property type="match status" value="1"/>
</dbReference>
<feature type="transmembrane region" description="Helical" evidence="6">
    <location>
        <begin position="115"/>
        <end position="132"/>
    </location>
</feature>
<feature type="domain" description="Major facilitator superfamily (MFS) profile" evidence="7">
    <location>
        <begin position="234"/>
        <end position="429"/>
    </location>
</feature>
<feature type="transmembrane region" description="Helical" evidence="6">
    <location>
        <begin position="324"/>
        <end position="346"/>
    </location>
</feature>
<dbReference type="Pfam" id="PF07690">
    <property type="entry name" value="MFS_1"/>
    <property type="match status" value="1"/>
</dbReference>
<keyword evidence="4 6" id="KW-1133">Transmembrane helix</keyword>
<name>A0A6J6W9R8_9ZZZZ</name>
<organism evidence="8">
    <name type="scientific">freshwater metagenome</name>
    <dbReference type="NCBI Taxonomy" id="449393"/>
    <lineage>
        <taxon>unclassified sequences</taxon>
        <taxon>metagenomes</taxon>
        <taxon>ecological metagenomes</taxon>
    </lineage>
</organism>
<dbReference type="InterPro" id="IPR036259">
    <property type="entry name" value="MFS_trans_sf"/>
</dbReference>
<gene>
    <name evidence="8" type="ORF">UFOPK2931_00734</name>
</gene>
<evidence type="ECO:0000256" key="3">
    <source>
        <dbReference type="ARBA" id="ARBA00022692"/>
    </source>
</evidence>
<proteinExistence type="predicted"/>
<feature type="transmembrane region" description="Helical" evidence="6">
    <location>
        <begin position="166"/>
        <end position="185"/>
    </location>
</feature>
<dbReference type="PANTHER" id="PTHR23513">
    <property type="entry name" value="INTEGRAL MEMBRANE EFFLUX PROTEIN-RELATED"/>
    <property type="match status" value="1"/>
</dbReference>
<feature type="transmembrane region" description="Helical" evidence="6">
    <location>
        <begin position="234"/>
        <end position="259"/>
    </location>
</feature>
<dbReference type="GO" id="GO:0022857">
    <property type="term" value="F:transmembrane transporter activity"/>
    <property type="evidence" value="ECO:0007669"/>
    <property type="project" value="InterPro"/>
</dbReference>
<dbReference type="SUPFAM" id="SSF103473">
    <property type="entry name" value="MFS general substrate transporter"/>
    <property type="match status" value="1"/>
</dbReference>
<keyword evidence="3 6" id="KW-0812">Transmembrane</keyword>
<dbReference type="PANTHER" id="PTHR23513:SF6">
    <property type="entry name" value="MAJOR FACILITATOR SUPERFAMILY ASSOCIATED DOMAIN-CONTAINING PROTEIN"/>
    <property type="match status" value="1"/>
</dbReference>
<feature type="transmembrane region" description="Helical" evidence="6">
    <location>
        <begin position="41"/>
        <end position="61"/>
    </location>
</feature>
<evidence type="ECO:0000256" key="1">
    <source>
        <dbReference type="ARBA" id="ARBA00004651"/>
    </source>
</evidence>
<accession>A0A6J6W9R8</accession>
<evidence type="ECO:0000256" key="4">
    <source>
        <dbReference type="ARBA" id="ARBA00022989"/>
    </source>
</evidence>
<evidence type="ECO:0000313" key="8">
    <source>
        <dbReference type="EMBL" id="CAB4780204.1"/>
    </source>
</evidence>
<sequence>MSTLGSSYWKLWSATAISNLGDGISMVAYPWLASATTRSPMLIALIPLAQKLPWLIFTLPAGVITDRYDRRKIIVAMDFMRGVLTLIVGIGVYLSASQLPNLKHVETAHPTHLKLYLLLLVTALLFGFMEVLRDNSAQTLMPSVVAEENLEKANGRMWSAESLTNTFIGPPLGSLLLALAIALPFFVDAGTFFFCAGLIASLTGTFKPAIVKGERLSFRTEMREGFTWLWNHKLLRSMAIILGLLNFCGSITGAIYILFAQEVLHTSVFIFAVLGTAGAVGGILGGTLGPKLAEKIGSGPSLAITLTLLPVFSLVVGITSSWEVVWVAVAIESFFAVLWNVITVSLRQSIIPAHLLGRVNSVYRMFAWGTIPVATLFGGLLVTVNVHFMTRVWALRSTFLISAALGLALVAYAVPKLTTAKIEAARNSK</sequence>
<feature type="transmembrane region" description="Helical" evidence="6">
    <location>
        <begin position="366"/>
        <end position="388"/>
    </location>
</feature>
<feature type="transmembrane region" description="Helical" evidence="6">
    <location>
        <begin position="265"/>
        <end position="288"/>
    </location>
</feature>
<keyword evidence="5 6" id="KW-0472">Membrane</keyword>
<dbReference type="AlphaFoldDB" id="A0A6J6W9R8"/>
<evidence type="ECO:0000259" key="7">
    <source>
        <dbReference type="PROSITE" id="PS50850"/>
    </source>
</evidence>
<evidence type="ECO:0000256" key="5">
    <source>
        <dbReference type="ARBA" id="ARBA00023136"/>
    </source>
</evidence>